<dbReference type="PANTHER" id="PTHR46552">
    <property type="entry name" value="NADH-UBIQUINONE OXIDOREDUCTASE CHAIN 2"/>
    <property type="match status" value="1"/>
</dbReference>
<dbReference type="Pfam" id="PF00361">
    <property type="entry name" value="Proton_antipo_M"/>
    <property type="match status" value="1"/>
</dbReference>
<dbReference type="GO" id="GO:0008137">
    <property type="term" value="F:NADH dehydrogenase (ubiquinone) activity"/>
    <property type="evidence" value="ECO:0007669"/>
    <property type="project" value="UniProtKB-EC"/>
</dbReference>
<dbReference type="AlphaFoldDB" id="A0A344AUW8"/>
<comment type="function">
    <text evidence="17">Core subunit of the mitochondrial membrane respiratory chain NADH dehydrogenase (Complex I) which catalyzes electron transfer from NADH through the respiratory chain, using ubiquinone as an electron acceptor. Essential for the catalytic activity and assembly of complex I.</text>
</comment>
<dbReference type="EC" id="7.1.1.2" evidence="3 17"/>
<evidence type="ECO:0000256" key="17">
    <source>
        <dbReference type="RuleBase" id="RU003403"/>
    </source>
</evidence>
<dbReference type="GO" id="GO:0006120">
    <property type="term" value="P:mitochondrial electron transport, NADH to ubiquinone"/>
    <property type="evidence" value="ECO:0007669"/>
    <property type="project" value="InterPro"/>
</dbReference>
<evidence type="ECO:0000256" key="10">
    <source>
        <dbReference type="ARBA" id="ARBA00022982"/>
    </source>
</evidence>
<comment type="catalytic activity">
    <reaction evidence="16 17">
        <text>a ubiquinone + NADH + 5 H(+)(in) = a ubiquinol + NAD(+) + 4 H(+)(out)</text>
        <dbReference type="Rhea" id="RHEA:29091"/>
        <dbReference type="Rhea" id="RHEA-COMP:9565"/>
        <dbReference type="Rhea" id="RHEA-COMP:9566"/>
        <dbReference type="ChEBI" id="CHEBI:15378"/>
        <dbReference type="ChEBI" id="CHEBI:16389"/>
        <dbReference type="ChEBI" id="CHEBI:17976"/>
        <dbReference type="ChEBI" id="CHEBI:57540"/>
        <dbReference type="ChEBI" id="CHEBI:57945"/>
        <dbReference type="EC" id="7.1.1.2"/>
    </reaction>
</comment>
<evidence type="ECO:0000256" key="7">
    <source>
        <dbReference type="ARBA" id="ARBA00022692"/>
    </source>
</evidence>
<reference evidence="19" key="1">
    <citation type="journal article" date="2018" name="Mitochondrial DNA Part B Resour">
        <title>Complete mitochondrial genome of the freshwater bryozoan Pectinatella magnifica (Phylactolaemata: Plumatellida) assembled from next-generation sequencing data.</title>
        <authorList>
            <person name="Gim J.-S."/>
            <person name="Ko E.-J."/>
            <person name="Kim H.-G."/>
            <person name="Kim Y.-M."/>
            <person name="Hong S."/>
            <person name="Kim H.-W."/>
            <person name="Gim J.-A."/>
            <person name="Joo G.-J."/>
            <person name="Jo H."/>
        </authorList>
    </citation>
    <scope>NUCLEOTIDE SEQUENCE</scope>
</reference>
<evidence type="ECO:0000256" key="4">
    <source>
        <dbReference type="ARBA" id="ARBA00021008"/>
    </source>
</evidence>
<evidence type="ECO:0000256" key="6">
    <source>
        <dbReference type="ARBA" id="ARBA00022660"/>
    </source>
</evidence>
<dbReference type="EMBL" id="MG546680">
    <property type="protein sequence ID" value="AWX65965.1"/>
    <property type="molecule type" value="Genomic_DNA"/>
</dbReference>
<evidence type="ECO:0000256" key="3">
    <source>
        <dbReference type="ARBA" id="ARBA00012944"/>
    </source>
</evidence>
<protein>
    <recommendedName>
        <fullName evidence="4 17">NADH-ubiquinone oxidoreductase chain 2</fullName>
        <ecNumber evidence="3 17">7.1.1.2</ecNumber>
    </recommendedName>
</protein>
<keyword evidence="10 17" id="KW-0249">Electron transport</keyword>
<keyword evidence="5" id="KW-0813">Transport</keyword>
<comment type="similarity">
    <text evidence="2 17">Belongs to the complex I subunit 2 family.</text>
</comment>
<evidence type="ECO:0000313" key="19">
    <source>
        <dbReference type="EMBL" id="AWX65965.1"/>
    </source>
</evidence>
<evidence type="ECO:0000256" key="5">
    <source>
        <dbReference type="ARBA" id="ARBA00022448"/>
    </source>
</evidence>
<evidence type="ECO:0000256" key="13">
    <source>
        <dbReference type="ARBA" id="ARBA00023075"/>
    </source>
</evidence>
<keyword evidence="6 17" id="KW-0679">Respiratory chain</keyword>
<evidence type="ECO:0000256" key="14">
    <source>
        <dbReference type="ARBA" id="ARBA00023128"/>
    </source>
</evidence>
<accession>A0A344AUW8</accession>
<evidence type="ECO:0000256" key="1">
    <source>
        <dbReference type="ARBA" id="ARBA00004448"/>
    </source>
</evidence>
<evidence type="ECO:0000256" key="15">
    <source>
        <dbReference type="ARBA" id="ARBA00023136"/>
    </source>
</evidence>
<keyword evidence="8 17" id="KW-0999">Mitochondrion inner membrane</keyword>
<evidence type="ECO:0000256" key="11">
    <source>
        <dbReference type="ARBA" id="ARBA00022989"/>
    </source>
</evidence>
<feature type="transmembrane region" description="Helical" evidence="17">
    <location>
        <begin position="266"/>
        <end position="294"/>
    </location>
</feature>
<evidence type="ECO:0000256" key="2">
    <source>
        <dbReference type="ARBA" id="ARBA00007012"/>
    </source>
</evidence>
<proteinExistence type="inferred from homology"/>
<organism evidence="19">
    <name type="scientific">Pectinatella magnifica</name>
    <dbReference type="NCBI Taxonomy" id="350071"/>
    <lineage>
        <taxon>Eukaryota</taxon>
        <taxon>Metazoa</taxon>
        <taxon>Spiralia</taxon>
        <taxon>Lophotrochozoa</taxon>
        <taxon>Bryozoa</taxon>
        <taxon>Phylactolaemata</taxon>
        <taxon>Pectinatellidae</taxon>
        <taxon>Pectinatella</taxon>
    </lineage>
</organism>
<dbReference type="InterPro" id="IPR001750">
    <property type="entry name" value="ND/Mrp_TM"/>
</dbReference>
<feature type="transmembrane region" description="Helical" evidence="17">
    <location>
        <begin position="306"/>
        <end position="328"/>
    </location>
</feature>
<dbReference type="GO" id="GO:0005743">
    <property type="term" value="C:mitochondrial inner membrane"/>
    <property type="evidence" value="ECO:0007669"/>
    <property type="project" value="UniProtKB-SubCell"/>
</dbReference>
<keyword evidence="15 17" id="KW-0472">Membrane</keyword>
<feature type="transmembrane region" description="Helical" evidence="17">
    <location>
        <begin position="233"/>
        <end position="254"/>
    </location>
</feature>
<keyword evidence="14 17" id="KW-0496">Mitochondrion</keyword>
<evidence type="ECO:0000256" key="9">
    <source>
        <dbReference type="ARBA" id="ARBA00022967"/>
    </source>
</evidence>
<evidence type="ECO:0000256" key="16">
    <source>
        <dbReference type="ARBA" id="ARBA00049551"/>
    </source>
</evidence>
<geneLocation type="mitochondrion" evidence="19"/>
<keyword evidence="9 17" id="KW-1278">Translocase</keyword>
<dbReference type="PANTHER" id="PTHR46552:SF1">
    <property type="entry name" value="NADH-UBIQUINONE OXIDOREDUCTASE CHAIN 2"/>
    <property type="match status" value="1"/>
</dbReference>
<sequence>MLLILMILGTLLTISSTNWLSIWLGFEINMIGFIPFLLTFSPQSVEGAVKYLLIQASGSGLLLMSGLMSWLSTGAMSLILAKDMSNVILIISLLLKMGIFPFFFWVPSVMNSTSWVSGLILITWQKVAPLALLSSLNLSGSQLQLITVMSVSSILVGGLLGINQTQLRALMAYSSIAHGGWMVLLSALSMSSLKLYFILYSIISSGLLWSLSKTYQSLLTQTKTLDCKSSMDYLSISMSLLSLGGMPPLTGFFAKVVAIREILDTGMVWLLTLIILGTLMSLSYYLTVLFSFMVSYSPLGILYKKASFSSTLFLVFNTTGFIVISIGLSLM</sequence>
<dbReference type="InterPro" id="IPR050175">
    <property type="entry name" value="Complex_I_Subunit_2"/>
</dbReference>
<feature type="transmembrane region" description="Helical" evidence="17">
    <location>
        <begin position="20"/>
        <end position="40"/>
    </location>
</feature>
<name>A0A344AUW8_9BILA</name>
<gene>
    <name evidence="19" type="primary">nad2</name>
</gene>
<keyword evidence="7 17" id="KW-0812">Transmembrane</keyword>
<feature type="transmembrane region" description="Helical" evidence="17">
    <location>
        <begin position="61"/>
        <end position="81"/>
    </location>
</feature>
<keyword evidence="12 17" id="KW-0520">NAD</keyword>
<evidence type="ECO:0000256" key="12">
    <source>
        <dbReference type="ARBA" id="ARBA00023027"/>
    </source>
</evidence>
<keyword evidence="11 17" id="KW-1133">Transmembrane helix</keyword>
<feature type="transmembrane region" description="Helical" evidence="17">
    <location>
        <begin position="87"/>
        <end position="106"/>
    </location>
</feature>
<keyword evidence="13 17" id="KW-0830">Ubiquinone</keyword>
<evidence type="ECO:0000259" key="18">
    <source>
        <dbReference type="Pfam" id="PF00361"/>
    </source>
</evidence>
<feature type="domain" description="NADH:quinone oxidoreductase/Mrp antiporter transmembrane" evidence="18">
    <location>
        <begin position="16"/>
        <end position="280"/>
    </location>
</feature>
<dbReference type="InterPro" id="IPR003917">
    <property type="entry name" value="NADH_UbQ_OxRdtase_chain2"/>
</dbReference>
<feature type="transmembrane region" description="Helical" evidence="17">
    <location>
        <begin position="142"/>
        <end position="162"/>
    </location>
</feature>
<comment type="subcellular location">
    <subcellularLocation>
        <location evidence="1 17">Mitochondrion inner membrane</location>
        <topology evidence="1 17">Multi-pass membrane protein</topology>
    </subcellularLocation>
</comment>
<evidence type="ECO:0000256" key="8">
    <source>
        <dbReference type="ARBA" id="ARBA00022792"/>
    </source>
</evidence>
<dbReference type="PRINTS" id="PR01436">
    <property type="entry name" value="NADHDHGNASE2"/>
</dbReference>